<evidence type="ECO:0000313" key="4">
    <source>
        <dbReference type="Proteomes" id="UP001597493"/>
    </source>
</evidence>
<sequence>MNYKQSGKQGSFKPSSAAGWKQSAAVRWGLLLLFVLSFYFSLAPTVLPETYDIKQGDVSEKNIVAPRPIEDVKGTLKAQEEAADKIENVYSTVALRSESLIVQIFDRIEQLNQDDQVTVQNKIDIYRNEIPRKYASYVDNFAKTNTGNGTYSATLMEEMKTVVKEQEYTIPEETFYKIPNLSADEIAEMRDVAQEVVRKLMGDQLREAETARMRVAELVNASSISSRTGREIVQELARFAIMPNKFLDKEATDEAKAQAKQDTPPVVYNEGDVIVQKGETITPEIYELLSDSSLLQDKKNYWPQLGLFMLSALLILGVFSFVDQGRADRKSKYNNAQLLMLWLIYFINMLVIQIIAVLQTDKAFYVGFLAPAALGAMLITLLLDLHLAVVSSVVFALYGSIVLNSGTNQLFDYSYGYVILAMSFAAVFSIHRASQRSTILKAGIMASLFGVLSVLSLFFLKDNLEQTTLIYSTAFAFANGLITAILVIGLMPFFEVTFGILSALKLVELSNPNHPLLRKLLTETPGTYHHSVMVGNLSEAAAEAIGADGLLCRVGSFYHDIGKTKRPNYFIENQSNIENPHDSIDPKLSKSIIIAHARDGVEMLKAYNMPKPIRDIAEQHHGTTSLYYFYHKAKKQAEEQGREVNFTLDDFRYPGPKAQSKEAAIVGIADSVEAAVRSLRNPTVDQIDSLIQKIIKSRLDDNQLNECDLTMKELEQIAQSLKESVIGIFHSRIEYPEEDKSKERLA</sequence>
<feature type="transmembrane region" description="Helical" evidence="1">
    <location>
        <begin position="338"/>
        <end position="358"/>
    </location>
</feature>
<proteinExistence type="predicted"/>
<dbReference type="EMBL" id="JBHUMY010000016">
    <property type="protein sequence ID" value="MFD2661641.1"/>
    <property type="molecule type" value="Genomic_DNA"/>
</dbReference>
<feature type="transmembrane region" description="Helical" evidence="1">
    <location>
        <begin position="301"/>
        <end position="322"/>
    </location>
</feature>
<name>A0ABW5QYU2_9BACL</name>
<dbReference type="PANTHER" id="PTHR36442">
    <property type="entry name" value="CYCLIC-DI-AMP PHOSPHODIESTERASE PGPH"/>
    <property type="match status" value="1"/>
</dbReference>
<keyword evidence="1" id="KW-0812">Transmembrane</keyword>
<feature type="domain" description="HD/PDEase" evidence="2">
    <location>
        <begin position="523"/>
        <end position="684"/>
    </location>
</feature>
<dbReference type="SUPFAM" id="SSF109604">
    <property type="entry name" value="HD-domain/PDEase-like"/>
    <property type="match status" value="1"/>
</dbReference>
<dbReference type="NCBIfam" id="TIGR00277">
    <property type="entry name" value="HDIG"/>
    <property type="match status" value="1"/>
</dbReference>
<dbReference type="PANTHER" id="PTHR36442:SF1">
    <property type="entry name" value="CYCLIC-DI-AMP PHOSPHODIESTERASE PGPH"/>
    <property type="match status" value="1"/>
</dbReference>
<dbReference type="InterPro" id="IPR006675">
    <property type="entry name" value="HDIG_dom"/>
</dbReference>
<dbReference type="InterPro" id="IPR003607">
    <property type="entry name" value="HD/PDEase_dom"/>
</dbReference>
<dbReference type="InterPro" id="IPR011621">
    <property type="entry name" value="Metal-dep_PHydrolase_7TM_intra"/>
</dbReference>
<comment type="caution">
    <text evidence="3">The sequence shown here is derived from an EMBL/GenBank/DDBJ whole genome shotgun (WGS) entry which is preliminary data.</text>
</comment>
<protein>
    <submittedName>
        <fullName evidence="3">HD family phosphohydrolase</fullName>
    </submittedName>
</protein>
<gene>
    <name evidence="3" type="ORF">ACFSW5_15415</name>
</gene>
<feature type="transmembrane region" description="Helical" evidence="1">
    <location>
        <begin position="413"/>
        <end position="430"/>
    </location>
</feature>
<evidence type="ECO:0000256" key="1">
    <source>
        <dbReference type="SAM" id="Phobius"/>
    </source>
</evidence>
<feature type="transmembrane region" description="Helical" evidence="1">
    <location>
        <begin position="442"/>
        <end position="460"/>
    </location>
</feature>
<dbReference type="Pfam" id="PF07697">
    <property type="entry name" value="7TMR-HDED"/>
    <property type="match status" value="1"/>
</dbReference>
<dbReference type="InterPro" id="IPR052722">
    <property type="entry name" value="PgpH_phosphodiesterase"/>
</dbReference>
<dbReference type="InterPro" id="IPR006674">
    <property type="entry name" value="HD_domain"/>
</dbReference>
<dbReference type="Gene3D" id="1.10.3210.10">
    <property type="entry name" value="Hypothetical protein af1432"/>
    <property type="match status" value="1"/>
</dbReference>
<accession>A0ABW5QYU2</accession>
<feature type="transmembrane region" description="Helical" evidence="1">
    <location>
        <begin position="388"/>
        <end position="407"/>
    </location>
</feature>
<dbReference type="Pfam" id="PF07698">
    <property type="entry name" value="7TM-7TMR_HD"/>
    <property type="match status" value="1"/>
</dbReference>
<reference evidence="4" key="1">
    <citation type="journal article" date="2019" name="Int. J. Syst. Evol. Microbiol.">
        <title>The Global Catalogue of Microorganisms (GCM) 10K type strain sequencing project: providing services to taxonomists for standard genome sequencing and annotation.</title>
        <authorList>
            <consortium name="The Broad Institute Genomics Platform"/>
            <consortium name="The Broad Institute Genome Sequencing Center for Infectious Disease"/>
            <person name="Wu L."/>
            <person name="Ma J."/>
        </authorList>
    </citation>
    <scope>NUCLEOTIDE SEQUENCE [LARGE SCALE GENOMIC DNA]</scope>
    <source>
        <strain evidence="4">TISTR 1827</strain>
    </source>
</reference>
<organism evidence="3 4">
    <name type="scientific">Paenibacillus thailandensis</name>
    <dbReference type="NCBI Taxonomy" id="393250"/>
    <lineage>
        <taxon>Bacteria</taxon>
        <taxon>Bacillati</taxon>
        <taxon>Bacillota</taxon>
        <taxon>Bacilli</taxon>
        <taxon>Bacillales</taxon>
        <taxon>Paenibacillaceae</taxon>
        <taxon>Paenibacillus</taxon>
    </lineage>
</organism>
<keyword evidence="1" id="KW-0472">Membrane</keyword>
<dbReference type="Proteomes" id="UP001597493">
    <property type="component" value="Unassembled WGS sequence"/>
</dbReference>
<evidence type="ECO:0000313" key="3">
    <source>
        <dbReference type="EMBL" id="MFD2661641.1"/>
    </source>
</evidence>
<keyword evidence="4" id="KW-1185">Reference proteome</keyword>
<dbReference type="CDD" id="cd00077">
    <property type="entry name" value="HDc"/>
    <property type="match status" value="1"/>
</dbReference>
<dbReference type="RefSeq" id="WP_379274764.1">
    <property type="nucleotide sequence ID" value="NZ_JBHUGT010000001.1"/>
</dbReference>
<feature type="transmembrane region" description="Helical" evidence="1">
    <location>
        <begin position="480"/>
        <end position="504"/>
    </location>
</feature>
<dbReference type="InterPro" id="IPR011624">
    <property type="entry name" value="Metal-dep_PHydrolase_7TM_extra"/>
</dbReference>
<dbReference type="SMART" id="SM00471">
    <property type="entry name" value="HDc"/>
    <property type="match status" value="1"/>
</dbReference>
<evidence type="ECO:0000259" key="2">
    <source>
        <dbReference type="SMART" id="SM00471"/>
    </source>
</evidence>
<dbReference type="Pfam" id="PF01966">
    <property type="entry name" value="HD"/>
    <property type="match status" value="1"/>
</dbReference>
<keyword evidence="1" id="KW-1133">Transmembrane helix</keyword>